<evidence type="ECO:0000256" key="1">
    <source>
        <dbReference type="ARBA" id="ARBA00011046"/>
    </source>
</evidence>
<keyword evidence="3" id="KW-0238">DNA-binding</keyword>
<dbReference type="PIRSF" id="PIRSF019455">
    <property type="entry name" value="CopR_AtkY"/>
    <property type="match status" value="1"/>
</dbReference>
<evidence type="ECO:0000256" key="4">
    <source>
        <dbReference type="ARBA" id="ARBA00023163"/>
    </source>
</evidence>
<dbReference type="Gene3D" id="1.10.10.10">
    <property type="entry name" value="Winged helix-like DNA-binding domain superfamily/Winged helix DNA-binding domain"/>
    <property type="match status" value="1"/>
</dbReference>
<dbReference type="Pfam" id="PF03965">
    <property type="entry name" value="Penicillinase_R"/>
    <property type="match status" value="1"/>
</dbReference>
<comment type="caution">
    <text evidence="5">The sequence shown here is derived from an EMBL/GenBank/DDBJ whole genome shotgun (WGS) entry which is preliminary data.</text>
</comment>
<dbReference type="GO" id="GO:0045892">
    <property type="term" value="P:negative regulation of DNA-templated transcription"/>
    <property type="evidence" value="ECO:0007669"/>
    <property type="project" value="InterPro"/>
</dbReference>
<comment type="similarity">
    <text evidence="1">Belongs to the BlaI transcriptional regulatory family.</text>
</comment>
<dbReference type="EMBL" id="JAJEQN010000019">
    <property type="protein sequence ID" value="MCC2221692.1"/>
    <property type="molecule type" value="Genomic_DNA"/>
</dbReference>
<dbReference type="Proteomes" id="UP001198200">
    <property type="component" value="Unassembled WGS sequence"/>
</dbReference>
<gene>
    <name evidence="5" type="ORF">LKD48_08615</name>
</gene>
<evidence type="ECO:0000313" key="6">
    <source>
        <dbReference type="Proteomes" id="UP001198200"/>
    </source>
</evidence>
<dbReference type="AlphaFoldDB" id="A0AAE3E3U4"/>
<sequence length="126" mass="14633">MEREPLSACEAMIMKVIWDQKGDISVPELIDLIQERYKRDYKRTTVVTFLTRLNGKGFISSRRAGRISYIHAEKSEEEYKAKLSAREVNFWFDGKPAEFIAALSNNQSLSKEDIKQIRGLLDEMDQ</sequence>
<dbReference type="GO" id="GO:0003677">
    <property type="term" value="F:DNA binding"/>
    <property type="evidence" value="ECO:0007669"/>
    <property type="project" value="UniProtKB-KW"/>
</dbReference>
<dbReference type="InterPro" id="IPR005650">
    <property type="entry name" value="BlaI_family"/>
</dbReference>
<reference evidence="5 6" key="1">
    <citation type="submission" date="2021-10" db="EMBL/GenBank/DDBJ databases">
        <title>Anaerobic single-cell dispensing facilitates the cultivation of human gut bacteria.</title>
        <authorList>
            <person name="Afrizal A."/>
        </authorList>
    </citation>
    <scope>NUCLEOTIDE SEQUENCE [LARGE SCALE GENOMIC DNA]</scope>
    <source>
        <strain evidence="5 6">CLA-AA-H224</strain>
    </source>
</reference>
<dbReference type="RefSeq" id="WP_118614165.1">
    <property type="nucleotide sequence ID" value="NZ_JAJEQN010000019.1"/>
</dbReference>
<dbReference type="Gene3D" id="1.10.4040.10">
    <property type="entry name" value="Penicillinase repressor domain"/>
    <property type="match status" value="1"/>
</dbReference>
<accession>A0AAE3E3U4</accession>
<name>A0AAE3E3U4_9FIRM</name>
<keyword evidence="6" id="KW-1185">Reference proteome</keyword>
<keyword evidence="2" id="KW-0805">Transcription regulation</keyword>
<evidence type="ECO:0000256" key="2">
    <source>
        <dbReference type="ARBA" id="ARBA00023015"/>
    </source>
</evidence>
<protein>
    <submittedName>
        <fullName evidence="5">BlaI/MecI/CopY family transcriptional regulator</fullName>
    </submittedName>
</protein>
<dbReference type="InterPro" id="IPR036388">
    <property type="entry name" value="WH-like_DNA-bd_sf"/>
</dbReference>
<keyword evidence="4" id="KW-0804">Transcription</keyword>
<evidence type="ECO:0000313" key="5">
    <source>
        <dbReference type="EMBL" id="MCC2221692.1"/>
    </source>
</evidence>
<dbReference type="InterPro" id="IPR036390">
    <property type="entry name" value="WH_DNA-bd_sf"/>
</dbReference>
<evidence type="ECO:0000256" key="3">
    <source>
        <dbReference type="ARBA" id="ARBA00023125"/>
    </source>
</evidence>
<dbReference type="SUPFAM" id="SSF46785">
    <property type="entry name" value="Winged helix' DNA-binding domain"/>
    <property type="match status" value="1"/>
</dbReference>
<proteinExistence type="inferred from homology"/>
<organism evidence="5 6">
    <name type="scientific">Anthropogastromicrobium aceti</name>
    <dbReference type="NCBI Taxonomy" id="2981768"/>
    <lineage>
        <taxon>Bacteria</taxon>
        <taxon>Bacillati</taxon>
        <taxon>Bacillota</taxon>
        <taxon>Clostridia</taxon>
        <taxon>Lachnospirales</taxon>
        <taxon>Lachnospiraceae</taxon>
        <taxon>Anthropogastromicrobium</taxon>
    </lineage>
</organism>